<dbReference type="FunFam" id="2.40.50.430:FF:000002">
    <property type="entry name" value="DNA polymerase delta subunit"/>
    <property type="match status" value="1"/>
</dbReference>
<keyword evidence="8" id="KW-0539">Nucleus</keyword>
<dbReference type="AlphaFoldDB" id="A0AAV9NKI0"/>
<feature type="compositionally biased region" description="Basic and acidic residues" evidence="10">
    <location>
        <begin position="188"/>
        <end position="197"/>
    </location>
</feature>
<proteinExistence type="inferred from homology"/>
<protein>
    <recommendedName>
        <fullName evidence="3">DNA-directed DNA polymerase</fullName>
        <ecNumber evidence="3">2.7.7.7</ecNumber>
    </recommendedName>
</protein>
<evidence type="ECO:0000313" key="14">
    <source>
        <dbReference type="Proteomes" id="UP001358417"/>
    </source>
</evidence>
<evidence type="ECO:0000256" key="3">
    <source>
        <dbReference type="ARBA" id="ARBA00012417"/>
    </source>
</evidence>
<dbReference type="Gene3D" id="2.40.50.430">
    <property type="match status" value="1"/>
</dbReference>
<comment type="catalytic activity">
    <reaction evidence="9">
        <text>DNA(n) + a 2'-deoxyribonucleoside 5'-triphosphate = DNA(n+1) + diphosphate</text>
        <dbReference type="Rhea" id="RHEA:22508"/>
        <dbReference type="Rhea" id="RHEA-COMP:17339"/>
        <dbReference type="Rhea" id="RHEA-COMP:17340"/>
        <dbReference type="ChEBI" id="CHEBI:33019"/>
        <dbReference type="ChEBI" id="CHEBI:61560"/>
        <dbReference type="ChEBI" id="CHEBI:173112"/>
        <dbReference type="EC" id="2.7.7.7"/>
    </reaction>
</comment>
<organism evidence="13 14">
    <name type="scientific">Exophiala bonariae</name>
    <dbReference type="NCBI Taxonomy" id="1690606"/>
    <lineage>
        <taxon>Eukaryota</taxon>
        <taxon>Fungi</taxon>
        <taxon>Dikarya</taxon>
        <taxon>Ascomycota</taxon>
        <taxon>Pezizomycotina</taxon>
        <taxon>Eurotiomycetes</taxon>
        <taxon>Chaetothyriomycetidae</taxon>
        <taxon>Chaetothyriales</taxon>
        <taxon>Herpotrichiellaceae</taxon>
        <taxon>Exophiala</taxon>
    </lineage>
</organism>
<comment type="subcellular location">
    <subcellularLocation>
        <location evidence="1">Nucleus</location>
    </subcellularLocation>
</comment>
<name>A0AAV9NKI0_9EURO</name>
<dbReference type="GO" id="GO:0003677">
    <property type="term" value="F:DNA binding"/>
    <property type="evidence" value="ECO:0007669"/>
    <property type="project" value="InterPro"/>
</dbReference>
<keyword evidence="14" id="KW-1185">Reference proteome</keyword>
<accession>A0AAV9NKI0</accession>
<dbReference type="GO" id="GO:0006281">
    <property type="term" value="P:DNA repair"/>
    <property type="evidence" value="ECO:0007669"/>
    <property type="project" value="UniProtKB-ARBA"/>
</dbReference>
<dbReference type="GO" id="GO:0006273">
    <property type="term" value="P:lagging strand elongation"/>
    <property type="evidence" value="ECO:0007669"/>
    <property type="project" value="UniProtKB-ARBA"/>
</dbReference>
<evidence type="ECO:0000313" key="13">
    <source>
        <dbReference type="EMBL" id="KAK5061053.1"/>
    </source>
</evidence>
<dbReference type="InterPro" id="IPR024826">
    <property type="entry name" value="DNA_pol_delta/II_ssu"/>
</dbReference>
<feature type="compositionally biased region" description="Basic and acidic residues" evidence="10">
    <location>
        <begin position="9"/>
        <end position="18"/>
    </location>
</feature>
<keyword evidence="7" id="KW-0239">DNA-directed DNA polymerase</keyword>
<evidence type="ECO:0000256" key="1">
    <source>
        <dbReference type="ARBA" id="ARBA00004123"/>
    </source>
</evidence>
<evidence type="ECO:0000256" key="7">
    <source>
        <dbReference type="ARBA" id="ARBA00022932"/>
    </source>
</evidence>
<sequence>MAPTQGLLRPHDKNEKFGTKTRLPDTYNPLYSYRLPRGETKQYLQQYGDMYFLRLAKLKPVVEKIAEADWEDFEIAGEHAQRVDRVLDVRQGQLCWVVGTVYLDMALKPNILEDISREHWIAGPPPRKSYFSQDGETQIMLEDESGRLRLSGAMLKNTLLVTGVIIAVLGTENANGDFDVLDIHIPELPRQPNRGERDEEEDEESKMDLDNQPRKKIALVSGLNISGTSADTLQLSLLSEFLLGESLDTIDQESSAQITRLVIAGNSIAADAIISNASNQQSDKATSTHHANKKYGYDASSYNPIPTQLLDAFLSELLPTVPITIMSGEQDPANTSLPQQPIHPAIFPHSRAYSSTTTITSLDTIPTSNTQPGWFDSVTNPWDGDISGWRFMGNSGQPVDDILKYVDLGGPDGSGADGRLEVMESMLRWRCGAPTAPDTLHCYPFQERDQFVIDACPHVFFVGNQPRFDTAVIDGPGGQTVRLVAVPSFSVTGELVLVDAETLEVEVVRFDVDDG</sequence>
<evidence type="ECO:0000256" key="6">
    <source>
        <dbReference type="ARBA" id="ARBA00022705"/>
    </source>
</evidence>
<evidence type="ECO:0000259" key="11">
    <source>
        <dbReference type="Pfam" id="PF04042"/>
    </source>
</evidence>
<evidence type="ECO:0000256" key="9">
    <source>
        <dbReference type="ARBA" id="ARBA00049244"/>
    </source>
</evidence>
<evidence type="ECO:0000256" key="5">
    <source>
        <dbReference type="ARBA" id="ARBA00022695"/>
    </source>
</evidence>
<evidence type="ECO:0000256" key="4">
    <source>
        <dbReference type="ARBA" id="ARBA00022679"/>
    </source>
</evidence>
<evidence type="ECO:0000256" key="8">
    <source>
        <dbReference type="ARBA" id="ARBA00023242"/>
    </source>
</evidence>
<keyword evidence="6" id="KW-0235">DNA replication</keyword>
<dbReference type="EC" id="2.7.7.7" evidence="3"/>
<dbReference type="PANTHER" id="PTHR10416">
    <property type="entry name" value="DNA POLYMERASE DELTA SUBUNIT 2"/>
    <property type="match status" value="1"/>
</dbReference>
<evidence type="ECO:0000259" key="12">
    <source>
        <dbReference type="Pfam" id="PF18018"/>
    </source>
</evidence>
<comment type="similarity">
    <text evidence="2">Belongs to the DNA polymerase delta/II small subunit family.</text>
</comment>
<keyword evidence="4" id="KW-0808">Transferase</keyword>
<dbReference type="RefSeq" id="XP_064710150.1">
    <property type="nucleotide sequence ID" value="XM_064851147.1"/>
</dbReference>
<reference evidence="13 14" key="1">
    <citation type="submission" date="2023-08" db="EMBL/GenBank/DDBJ databases">
        <title>Black Yeasts Isolated from many extreme environments.</title>
        <authorList>
            <person name="Coleine C."/>
            <person name="Stajich J.E."/>
            <person name="Selbmann L."/>
        </authorList>
    </citation>
    <scope>NUCLEOTIDE SEQUENCE [LARGE SCALE GENOMIC DNA]</scope>
    <source>
        <strain evidence="13 14">CCFEE 5792</strain>
    </source>
</reference>
<dbReference type="InterPro" id="IPR007185">
    <property type="entry name" value="DNA_pol_a/d/e_bsu"/>
</dbReference>
<dbReference type="Pfam" id="PF18018">
    <property type="entry name" value="DNA_pol_D_N"/>
    <property type="match status" value="1"/>
</dbReference>
<dbReference type="EMBL" id="JAVRRD010000003">
    <property type="protein sequence ID" value="KAK5061053.1"/>
    <property type="molecule type" value="Genomic_DNA"/>
</dbReference>
<dbReference type="Gene3D" id="3.60.21.50">
    <property type="match status" value="1"/>
</dbReference>
<dbReference type="GO" id="GO:0043625">
    <property type="term" value="C:delta DNA polymerase complex"/>
    <property type="evidence" value="ECO:0007669"/>
    <property type="project" value="TreeGrafter"/>
</dbReference>
<evidence type="ECO:0000256" key="10">
    <source>
        <dbReference type="SAM" id="MobiDB-lite"/>
    </source>
</evidence>
<feature type="domain" description="DNA polymerase alpha/delta/epsilon subunit B" evidence="11">
    <location>
        <begin position="217"/>
        <end position="470"/>
    </location>
</feature>
<feature type="region of interest" description="Disordered" evidence="10">
    <location>
        <begin position="1"/>
        <end position="23"/>
    </location>
</feature>
<comment type="caution">
    <text evidence="13">The sequence shown here is derived from an EMBL/GenBank/DDBJ whole genome shotgun (WGS) entry which is preliminary data.</text>
</comment>
<dbReference type="PANTHER" id="PTHR10416:SF0">
    <property type="entry name" value="DNA POLYMERASE DELTA SUBUNIT 2"/>
    <property type="match status" value="1"/>
</dbReference>
<dbReference type="InterPro" id="IPR041863">
    <property type="entry name" value="PolD2_C"/>
</dbReference>
<dbReference type="CDD" id="cd07387">
    <property type="entry name" value="MPP_PolD2_C"/>
    <property type="match status" value="1"/>
</dbReference>
<evidence type="ECO:0000256" key="2">
    <source>
        <dbReference type="ARBA" id="ARBA00006035"/>
    </source>
</evidence>
<feature type="region of interest" description="Disordered" evidence="10">
    <location>
        <begin position="188"/>
        <end position="212"/>
    </location>
</feature>
<feature type="domain" description="DNA polymerase delta subunit OB-fold" evidence="12">
    <location>
        <begin position="46"/>
        <end position="183"/>
    </location>
</feature>
<dbReference type="GO" id="GO:0003887">
    <property type="term" value="F:DNA-directed DNA polymerase activity"/>
    <property type="evidence" value="ECO:0007669"/>
    <property type="project" value="UniProtKB-KW"/>
</dbReference>
<dbReference type="Proteomes" id="UP001358417">
    <property type="component" value="Unassembled WGS sequence"/>
</dbReference>
<dbReference type="GeneID" id="89975760"/>
<gene>
    <name evidence="13" type="ORF">LTR84_007594</name>
</gene>
<dbReference type="FunFam" id="3.60.21.50:FF:000006">
    <property type="entry name" value="DNA polymerase delta subunit 2, putative"/>
    <property type="match status" value="1"/>
</dbReference>
<dbReference type="InterPro" id="IPR040663">
    <property type="entry name" value="DNA_pol_D_N"/>
</dbReference>
<keyword evidence="5" id="KW-0548">Nucleotidyltransferase</keyword>
<dbReference type="Pfam" id="PF04042">
    <property type="entry name" value="DNA_pol_E_B"/>
    <property type="match status" value="1"/>
</dbReference>